<proteinExistence type="predicted"/>
<dbReference type="Proteomes" id="UP000231034">
    <property type="component" value="Unassembled WGS sequence"/>
</dbReference>
<accession>A0A2M7Z4S2</accession>
<comment type="caution">
    <text evidence="2">The sequence shown here is derived from an EMBL/GenBank/DDBJ whole genome shotgun (WGS) entry which is preliminary data.</text>
</comment>
<name>A0A2M7Z4S2_9BACT</name>
<feature type="transmembrane region" description="Helical" evidence="1">
    <location>
        <begin position="6"/>
        <end position="23"/>
    </location>
</feature>
<feature type="non-terminal residue" evidence="2">
    <location>
        <position position="1"/>
    </location>
</feature>
<dbReference type="AlphaFoldDB" id="A0A2M7Z4S2"/>
<gene>
    <name evidence="2" type="ORF">CO145_02100</name>
</gene>
<evidence type="ECO:0000313" key="3">
    <source>
        <dbReference type="Proteomes" id="UP000231034"/>
    </source>
</evidence>
<organism evidence="2 3">
    <name type="scientific">Candidatus Nealsonbacteria bacterium CG_4_9_14_3_um_filter_37_13</name>
    <dbReference type="NCBI Taxonomy" id="1974695"/>
    <lineage>
        <taxon>Bacteria</taxon>
        <taxon>Candidatus Nealsoniibacteriota</taxon>
    </lineage>
</organism>
<keyword evidence="1" id="KW-1133">Transmembrane helix</keyword>
<protein>
    <submittedName>
        <fullName evidence="2">Uncharacterized protein</fullName>
    </submittedName>
</protein>
<keyword evidence="1" id="KW-0812">Transmembrane</keyword>
<sequence>KVHVPFLLFCFCCILAYFWYNEIAGRIALTKDLELELTLPAFGFGQKQKTSLEGRLLPTMNGVL</sequence>
<dbReference type="EMBL" id="PFVR01000072">
    <property type="protein sequence ID" value="PJA84145.1"/>
    <property type="molecule type" value="Genomic_DNA"/>
</dbReference>
<keyword evidence="1" id="KW-0472">Membrane</keyword>
<evidence type="ECO:0000313" key="2">
    <source>
        <dbReference type="EMBL" id="PJA84145.1"/>
    </source>
</evidence>
<evidence type="ECO:0000256" key="1">
    <source>
        <dbReference type="SAM" id="Phobius"/>
    </source>
</evidence>
<reference evidence="3" key="1">
    <citation type="submission" date="2017-09" db="EMBL/GenBank/DDBJ databases">
        <title>Depth-based differentiation of microbial function through sediment-hosted aquifers and enrichment of novel symbionts in the deep terrestrial subsurface.</title>
        <authorList>
            <person name="Probst A.J."/>
            <person name="Ladd B."/>
            <person name="Jarett J.K."/>
            <person name="Geller-Mcgrath D.E."/>
            <person name="Sieber C.M.K."/>
            <person name="Emerson J.B."/>
            <person name="Anantharaman K."/>
            <person name="Thomas B.C."/>
            <person name="Malmstrom R."/>
            <person name="Stieglmeier M."/>
            <person name="Klingl A."/>
            <person name="Woyke T."/>
            <person name="Ryan C.M."/>
            <person name="Banfield J.F."/>
        </authorList>
    </citation>
    <scope>NUCLEOTIDE SEQUENCE [LARGE SCALE GENOMIC DNA]</scope>
</reference>